<evidence type="ECO:0000313" key="3">
    <source>
        <dbReference type="Proteomes" id="UP000481417"/>
    </source>
</evidence>
<dbReference type="RefSeq" id="WP_154764497.1">
    <property type="nucleotide sequence ID" value="NZ_WMBT01000004.1"/>
</dbReference>
<reference evidence="2 3" key="1">
    <citation type="submission" date="2019-11" db="EMBL/GenBank/DDBJ databases">
        <authorList>
            <person name="Lang L."/>
        </authorList>
    </citation>
    <scope>NUCLEOTIDE SEQUENCE [LARGE SCALE GENOMIC DNA]</scope>
    <source>
        <strain evidence="2 3">YIM 132242</strain>
    </source>
</reference>
<proteinExistence type="predicted"/>
<protein>
    <submittedName>
        <fullName evidence="2">Uncharacterized protein</fullName>
    </submittedName>
</protein>
<dbReference type="AlphaFoldDB" id="A0A6L6HQ20"/>
<evidence type="ECO:0000256" key="1">
    <source>
        <dbReference type="SAM" id="MobiDB-lite"/>
    </source>
</evidence>
<dbReference type="EMBL" id="WMBT01000004">
    <property type="protein sequence ID" value="MTE00421.1"/>
    <property type="molecule type" value="Genomic_DNA"/>
</dbReference>
<feature type="region of interest" description="Disordered" evidence="1">
    <location>
        <begin position="56"/>
        <end position="78"/>
    </location>
</feature>
<sequence length="78" mass="7649">MQDVAAAMVFHVDEAAAFHDVGLAGGGKGGQQGGGKDQAYFAHAVYLADRGAFGKSRSGEGASPFSGGGESPICGGCT</sequence>
<keyword evidence="3" id="KW-1185">Reference proteome</keyword>
<accession>A0A6L6HQ20</accession>
<name>A0A6L6HQ20_9RHOB</name>
<comment type="caution">
    <text evidence="2">The sequence shown here is derived from an EMBL/GenBank/DDBJ whole genome shotgun (WGS) entry which is preliminary data.</text>
</comment>
<dbReference type="Proteomes" id="UP000481417">
    <property type="component" value="Unassembled WGS sequence"/>
</dbReference>
<evidence type="ECO:0000313" key="2">
    <source>
        <dbReference type="EMBL" id="MTE00421.1"/>
    </source>
</evidence>
<gene>
    <name evidence="2" type="ORF">GIY56_08985</name>
</gene>
<organism evidence="2 3">
    <name type="scientific">Paracoccus lichenicola</name>
    <dbReference type="NCBI Taxonomy" id="2665644"/>
    <lineage>
        <taxon>Bacteria</taxon>
        <taxon>Pseudomonadati</taxon>
        <taxon>Pseudomonadota</taxon>
        <taxon>Alphaproteobacteria</taxon>
        <taxon>Rhodobacterales</taxon>
        <taxon>Paracoccaceae</taxon>
        <taxon>Paracoccus</taxon>
    </lineage>
</organism>